<dbReference type="GO" id="GO:0046872">
    <property type="term" value="F:metal ion binding"/>
    <property type="evidence" value="ECO:0007669"/>
    <property type="project" value="UniProtKB-KW"/>
</dbReference>
<dbReference type="GO" id="GO:0006979">
    <property type="term" value="P:response to oxidative stress"/>
    <property type="evidence" value="ECO:0007669"/>
    <property type="project" value="InterPro"/>
</dbReference>
<keyword evidence="3" id="KW-0560">Oxidoreductase</keyword>
<evidence type="ECO:0000256" key="3">
    <source>
        <dbReference type="ARBA" id="ARBA00023002"/>
    </source>
</evidence>
<evidence type="ECO:0000313" key="5">
    <source>
        <dbReference type="EMBL" id="KAK7008378.1"/>
    </source>
</evidence>
<accession>A0AAW0AH09</accession>
<protein>
    <submittedName>
        <fullName evidence="5">Heme peroxidase</fullName>
    </submittedName>
</protein>
<name>A0AAW0AH09_9AGAR</name>
<dbReference type="GO" id="GO:0006631">
    <property type="term" value="P:fatty acid metabolic process"/>
    <property type="evidence" value="ECO:0007669"/>
    <property type="project" value="UniProtKB-ARBA"/>
</dbReference>
<dbReference type="InterPro" id="IPR010255">
    <property type="entry name" value="Haem_peroxidase_sf"/>
</dbReference>
<gene>
    <name evidence="5" type="ORF">R3P38DRAFT_3210469</name>
</gene>
<dbReference type="SUPFAM" id="SSF48113">
    <property type="entry name" value="Heme-dependent peroxidases"/>
    <property type="match status" value="1"/>
</dbReference>
<dbReference type="GO" id="GO:0020037">
    <property type="term" value="F:heme binding"/>
    <property type="evidence" value="ECO:0007669"/>
    <property type="project" value="InterPro"/>
</dbReference>
<dbReference type="GO" id="GO:0051213">
    <property type="term" value="F:dioxygenase activity"/>
    <property type="evidence" value="ECO:0007669"/>
    <property type="project" value="UniProtKB-KW"/>
</dbReference>
<evidence type="ECO:0000256" key="2">
    <source>
        <dbReference type="ARBA" id="ARBA00022964"/>
    </source>
</evidence>
<dbReference type="InterPro" id="IPR019791">
    <property type="entry name" value="Haem_peroxidase_animal"/>
</dbReference>
<dbReference type="Proteomes" id="UP001362999">
    <property type="component" value="Unassembled WGS sequence"/>
</dbReference>
<comment type="caution">
    <text evidence="5">The sequence shown here is derived from an EMBL/GenBank/DDBJ whole genome shotgun (WGS) entry which is preliminary data.</text>
</comment>
<keyword evidence="6" id="KW-1185">Reference proteome</keyword>
<dbReference type="AlphaFoldDB" id="A0AAW0AH09"/>
<sequence length="184" mass="20883">MNEFREFLGLKRFADFEEWNTDPEISSAARRLYGHIDNLELYTGLQCEDNMPLYPGLRFASGCYTMVRAVLGDAIALVRGDRFYTTDFTRAGQSDNIVMGIPGLRSNPHNGGFGGELHKLLMRHLPRHYPCNSVYGCFPLHASKNEGKSDSTGYRYTAVTDRERLKAEACTFRNRKKVSKSRGE</sequence>
<evidence type="ECO:0000313" key="6">
    <source>
        <dbReference type="Proteomes" id="UP001362999"/>
    </source>
</evidence>
<reference evidence="5 6" key="1">
    <citation type="journal article" date="2024" name="J Genomics">
        <title>Draft genome sequencing and assembly of Favolaschia claudopus CIRM-BRFM 2984 isolated from oak limbs.</title>
        <authorList>
            <person name="Navarro D."/>
            <person name="Drula E."/>
            <person name="Chaduli D."/>
            <person name="Cazenave R."/>
            <person name="Ahrendt S."/>
            <person name="Wang J."/>
            <person name="Lipzen A."/>
            <person name="Daum C."/>
            <person name="Barry K."/>
            <person name="Grigoriev I.V."/>
            <person name="Favel A."/>
            <person name="Rosso M.N."/>
            <person name="Martin F."/>
        </authorList>
    </citation>
    <scope>NUCLEOTIDE SEQUENCE [LARGE SCALE GENOMIC DNA]</scope>
    <source>
        <strain evidence="5 6">CIRM-BRFM 2984</strain>
    </source>
</reference>
<dbReference type="GO" id="GO:0004601">
    <property type="term" value="F:peroxidase activity"/>
    <property type="evidence" value="ECO:0007669"/>
    <property type="project" value="UniProtKB-KW"/>
</dbReference>
<keyword evidence="5" id="KW-0575">Peroxidase</keyword>
<dbReference type="PROSITE" id="PS50292">
    <property type="entry name" value="PEROXIDASE_3"/>
    <property type="match status" value="1"/>
</dbReference>
<keyword evidence="1" id="KW-0479">Metal-binding</keyword>
<dbReference type="Pfam" id="PF03098">
    <property type="entry name" value="An_peroxidase"/>
    <property type="match status" value="1"/>
</dbReference>
<evidence type="ECO:0000256" key="4">
    <source>
        <dbReference type="ARBA" id="ARBA00023004"/>
    </source>
</evidence>
<keyword evidence="2" id="KW-0223">Dioxygenase</keyword>
<dbReference type="InterPro" id="IPR050783">
    <property type="entry name" value="Oxylipin_biosynth_metab"/>
</dbReference>
<dbReference type="Gene3D" id="1.10.640.10">
    <property type="entry name" value="Haem peroxidase domain superfamily, animal type"/>
    <property type="match status" value="1"/>
</dbReference>
<dbReference type="PANTHER" id="PTHR11903">
    <property type="entry name" value="PROSTAGLANDIN G/H SYNTHASE"/>
    <property type="match status" value="1"/>
</dbReference>
<dbReference type="EMBL" id="JAWWNJ010000067">
    <property type="protein sequence ID" value="KAK7008378.1"/>
    <property type="molecule type" value="Genomic_DNA"/>
</dbReference>
<evidence type="ECO:0000256" key="1">
    <source>
        <dbReference type="ARBA" id="ARBA00022723"/>
    </source>
</evidence>
<keyword evidence="4" id="KW-0408">Iron</keyword>
<proteinExistence type="predicted"/>
<dbReference type="PANTHER" id="PTHR11903:SF37">
    <property type="entry name" value="PSI-PRODUCING OXYGENASE A"/>
    <property type="match status" value="1"/>
</dbReference>
<dbReference type="InterPro" id="IPR037120">
    <property type="entry name" value="Haem_peroxidase_sf_animal"/>
</dbReference>
<organism evidence="5 6">
    <name type="scientific">Favolaschia claudopus</name>
    <dbReference type="NCBI Taxonomy" id="2862362"/>
    <lineage>
        <taxon>Eukaryota</taxon>
        <taxon>Fungi</taxon>
        <taxon>Dikarya</taxon>
        <taxon>Basidiomycota</taxon>
        <taxon>Agaricomycotina</taxon>
        <taxon>Agaricomycetes</taxon>
        <taxon>Agaricomycetidae</taxon>
        <taxon>Agaricales</taxon>
        <taxon>Marasmiineae</taxon>
        <taxon>Mycenaceae</taxon>
        <taxon>Favolaschia</taxon>
    </lineage>
</organism>